<evidence type="ECO:0000313" key="3">
    <source>
        <dbReference type="Proteomes" id="UP000076830"/>
    </source>
</evidence>
<dbReference type="InterPro" id="IPR022742">
    <property type="entry name" value="Hydrolase_4"/>
</dbReference>
<dbReference type="Gene3D" id="3.40.50.1820">
    <property type="entry name" value="alpha/beta hydrolase"/>
    <property type="match status" value="1"/>
</dbReference>
<dbReference type="InterPro" id="IPR029058">
    <property type="entry name" value="AB_hydrolase_fold"/>
</dbReference>
<organism evidence="2 3">
    <name type="scientific">Dokdonella koreensis DS-123</name>
    <dbReference type="NCBI Taxonomy" id="1300342"/>
    <lineage>
        <taxon>Bacteria</taxon>
        <taxon>Pseudomonadati</taxon>
        <taxon>Pseudomonadota</taxon>
        <taxon>Gammaproteobacteria</taxon>
        <taxon>Lysobacterales</taxon>
        <taxon>Rhodanobacteraceae</taxon>
        <taxon>Dokdonella</taxon>
    </lineage>
</organism>
<name>A0A160DUR1_9GAMM</name>
<evidence type="ECO:0000313" key="2">
    <source>
        <dbReference type="EMBL" id="ANB18209.1"/>
    </source>
</evidence>
<dbReference type="Proteomes" id="UP000076830">
    <property type="component" value="Chromosome"/>
</dbReference>
<gene>
    <name evidence="2" type="ORF">I596_2197</name>
</gene>
<dbReference type="AlphaFoldDB" id="A0A160DUR1"/>
<dbReference type="Pfam" id="PF12146">
    <property type="entry name" value="Hydrolase_4"/>
    <property type="match status" value="1"/>
</dbReference>
<dbReference type="PANTHER" id="PTHR43194">
    <property type="entry name" value="HYDROLASE ALPHA/BETA FOLD FAMILY"/>
    <property type="match status" value="1"/>
</dbReference>
<protein>
    <submittedName>
        <fullName evidence="2">NADPH-dependent methylglyoxal reductase</fullName>
    </submittedName>
</protein>
<keyword evidence="3" id="KW-1185">Reference proteome</keyword>
<dbReference type="InterPro" id="IPR050228">
    <property type="entry name" value="Carboxylesterase_BioH"/>
</dbReference>
<dbReference type="STRING" id="1300342.I596_2197"/>
<proteinExistence type="predicted"/>
<sequence length="382" mass="41321">MTSPRTAGERFIAAGEFMGMREVAQTLRTRLGDRTAKVPARTLSSRRVRPAVNVLPEMKQLAPMLGRRHVYRSDQAQRMLDSPPRPAVQTIVDCAESLLAERNPAGRRPRAGASAGYAGMGVPKRTTAKMRQVRPSRCVGGGRRMKAVFLTIALALAACACAIGRDGPVRDAPGWPERVTFPTQDGGRVVADRYGHGDRGVVLAHGGRFDKESWQKQAQILAQAGFRVLAIDFRGHGQSRGGKRTDPDDEDTRFDVLAAIRYLRATGASTVSVVGASFGGGAAAEASVEAEPGEIDRLVLLAHAAIEKPERMKGRKLFIVSRDDFSGDAKIPRLPAIRDQYDRAPGPKALVVLEGSAHAQALFETDQGERLMREILAFLTAP</sequence>
<accession>A0A160DUR1</accession>
<dbReference type="EMBL" id="CP015249">
    <property type="protein sequence ID" value="ANB18209.1"/>
    <property type="molecule type" value="Genomic_DNA"/>
</dbReference>
<feature type="domain" description="Serine aminopeptidase S33" evidence="1">
    <location>
        <begin position="200"/>
        <end position="306"/>
    </location>
</feature>
<dbReference type="KEGG" id="dko:I596_2197"/>
<dbReference type="PANTHER" id="PTHR43194:SF2">
    <property type="entry name" value="PEROXISOMAL MEMBRANE PROTEIN LPX1"/>
    <property type="match status" value="1"/>
</dbReference>
<reference evidence="2 3" key="1">
    <citation type="submission" date="2016-04" db="EMBL/GenBank/DDBJ databases">
        <title>Complete genome sequence of Dokdonella koreensis DS-123T.</title>
        <authorList>
            <person name="Kim J.F."/>
            <person name="Lee H."/>
            <person name="Kwak M.-J."/>
        </authorList>
    </citation>
    <scope>NUCLEOTIDE SEQUENCE [LARGE SCALE GENOMIC DNA]</scope>
    <source>
        <strain evidence="2 3">DS-123</strain>
    </source>
</reference>
<dbReference type="RefSeq" id="WP_190278893.1">
    <property type="nucleotide sequence ID" value="NZ_CP015249.1"/>
</dbReference>
<dbReference type="Gene3D" id="3.40.50.720">
    <property type="entry name" value="NAD(P)-binding Rossmann-like Domain"/>
    <property type="match status" value="1"/>
</dbReference>
<evidence type="ECO:0000259" key="1">
    <source>
        <dbReference type="Pfam" id="PF12146"/>
    </source>
</evidence>
<dbReference type="SUPFAM" id="SSF53474">
    <property type="entry name" value="alpha/beta-Hydrolases"/>
    <property type="match status" value="1"/>
</dbReference>